<feature type="region of interest" description="Disordered" evidence="1">
    <location>
        <begin position="98"/>
        <end position="120"/>
    </location>
</feature>
<sequence>MNFAEQQKTYGLRSVGSAAQAAQEAADRLGGESPSLANVIRNAATKVEQMSKDLEDQKIEDIVASVSSLARTEPVAFFGGSVIVGFMLSRLLKSGSGDFSRATANSRPRDLNHARDLNHG</sequence>
<reference evidence="2 3" key="1">
    <citation type="submission" date="2016-10" db="EMBL/GenBank/DDBJ databases">
        <authorList>
            <person name="de Groot N.N."/>
        </authorList>
    </citation>
    <scope>NUCLEOTIDE SEQUENCE [LARGE SCALE GENOMIC DNA]</scope>
    <source>
        <strain evidence="2 3">NE2</strain>
    </source>
</reference>
<evidence type="ECO:0000313" key="3">
    <source>
        <dbReference type="Proteomes" id="UP000198755"/>
    </source>
</evidence>
<evidence type="ECO:0000313" key="2">
    <source>
        <dbReference type="EMBL" id="SFK18101.1"/>
    </source>
</evidence>
<proteinExistence type="predicted"/>
<accession>A0A1I3XG92</accession>
<dbReference type="Proteomes" id="UP000198755">
    <property type="component" value="Unassembled WGS sequence"/>
</dbReference>
<dbReference type="EMBL" id="FOSN01000003">
    <property type="protein sequence ID" value="SFK18101.1"/>
    <property type="molecule type" value="Genomic_DNA"/>
</dbReference>
<protein>
    <submittedName>
        <fullName evidence="2">Uncharacterized protein</fullName>
    </submittedName>
</protein>
<dbReference type="STRING" id="1612308.SAMN05444581_10379"/>
<evidence type="ECO:0000256" key="1">
    <source>
        <dbReference type="SAM" id="MobiDB-lite"/>
    </source>
</evidence>
<gene>
    <name evidence="2" type="ORF">SAMN05444581_10379</name>
</gene>
<dbReference type="RefSeq" id="WP_139223515.1">
    <property type="nucleotide sequence ID" value="NZ_FOSN01000003.1"/>
</dbReference>
<dbReference type="OrthoDB" id="7889162at2"/>
<feature type="compositionally biased region" description="Basic and acidic residues" evidence="1">
    <location>
        <begin position="107"/>
        <end position="120"/>
    </location>
</feature>
<dbReference type="AlphaFoldDB" id="A0A1I3XG92"/>
<organism evidence="2 3">
    <name type="scientific">Methylocapsa palsarum</name>
    <dbReference type="NCBI Taxonomy" id="1612308"/>
    <lineage>
        <taxon>Bacteria</taxon>
        <taxon>Pseudomonadati</taxon>
        <taxon>Pseudomonadota</taxon>
        <taxon>Alphaproteobacteria</taxon>
        <taxon>Hyphomicrobiales</taxon>
        <taxon>Beijerinckiaceae</taxon>
        <taxon>Methylocapsa</taxon>
    </lineage>
</organism>
<keyword evidence="3" id="KW-1185">Reference proteome</keyword>
<name>A0A1I3XG92_9HYPH</name>